<dbReference type="SMART" id="SM00345">
    <property type="entry name" value="HTH_GNTR"/>
    <property type="match status" value="1"/>
</dbReference>
<dbReference type="SUPFAM" id="SSF46785">
    <property type="entry name" value="Winged helix' DNA-binding domain"/>
    <property type="match status" value="1"/>
</dbReference>
<dbReference type="STRING" id="28028.CFLV_10280"/>
<protein>
    <submittedName>
        <fullName evidence="5">Transcriptional regulator</fullName>
    </submittedName>
</protein>
<dbReference type="KEGG" id="cfc:CFLV_10280"/>
<evidence type="ECO:0000256" key="3">
    <source>
        <dbReference type="ARBA" id="ARBA00023163"/>
    </source>
</evidence>
<dbReference type="InterPro" id="IPR008920">
    <property type="entry name" value="TF_FadR/GntR_C"/>
</dbReference>
<dbReference type="PANTHER" id="PTHR43537:SF44">
    <property type="entry name" value="GNTR FAMILY REGULATORY PROTEIN"/>
    <property type="match status" value="1"/>
</dbReference>
<dbReference type="GO" id="GO:0003700">
    <property type="term" value="F:DNA-binding transcription factor activity"/>
    <property type="evidence" value="ECO:0007669"/>
    <property type="project" value="InterPro"/>
</dbReference>
<dbReference type="OrthoDB" id="4164516at2"/>
<dbReference type="EMBL" id="CP009246">
    <property type="protein sequence ID" value="APT87509.1"/>
    <property type="molecule type" value="Genomic_DNA"/>
</dbReference>
<reference evidence="5 7" key="1">
    <citation type="submission" date="2014-08" db="EMBL/GenBank/DDBJ databases">
        <title>Complete genome sequence of Corynebacterium flavescens OJ8(T)(=DSM 20296(T)), isolated from cheese.</title>
        <authorList>
            <person name="Ruckert C."/>
            <person name="Albersmeier A."/>
            <person name="Winkler A."/>
            <person name="Kalinowski J."/>
        </authorList>
    </citation>
    <scope>NUCLEOTIDE SEQUENCE [LARGE SCALE GENOMIC DNA]</scope>
    <source>
        <strain evidence="5 7">OJ8</strain>
    </source>
</reference>
<dbReference type="InterPro" id="IPR036388">
    <property type="entry name" value="WH-like_DNA-bd_sf"/>
</dbReference>
<gene>
    <name evidence="6" type="ORF">CFL01nite_05490</name>
    <name evidence="5" type="ORF">CFLV_10280</name>
</gene>
<dbReference type="SMART" id="SM00895">
    <property type="entry name" value="FCD"/>
    <property type="match status" value="1"/>
</dbReference>
<dbReference type="Proteomes" id="UP000185479">
    <property type="component" value="Chromosome"/>
</dbReference>
<dbReference type="InterPro" id="IPR036390">
    <property type="entry name" value="WH_DNA-bd_sf"/>
</dbReference>
<evidence type="ECO:0000313" key="6">
    <source>
        <dbReference type="EMBL" id="GEB97054.1"/>
    </source>
</evidence>
<evidence type="ECO:0000256" key="2">
    <source>
        <dbReference type="ARBA" id="ARBA00023125"/>
    </source>
</evidence>
<dbReference type="RefSeq" id="WP_075730442.1">
    <property type="nucleotide sequence ID" value="NZ_BJNB01000005.1"/>
</dbReference>
<keyword evidence="2" id="KW-0238">DNA-binding</keyword>
<evidence type="ECO:0000313" key="8">
    <source>
        <dbReference type="Proteomes" id="UP000315353"/>
    </source>
</evidence>
<name>A0A1L7CNV7_CORFL</name>
<dbReference type="Gene3D" id="1.20.120.530">
    <property type="entry name" value="GntR ligand-binding domain-like"/>
    <property type="match status" value="1"/>
</dbReference>
<dbReference type="SUPFAM" id="SSF48008">
    <property type="entry name" value="GntR ligand-binding domain-like"/>
    <property type="match status" value="1"/>
</dbReference>
<sequence>MTTSTDHSLPLLNSVLDCVGSDIVSGAIVPGSTFTLQSLSERFNVSRTVAREAMRALEQLGLVSSSRRVGITVLPMQEWSVFDHAIISWRLSNEKTRQEQVSSLNQLRLSIEPMAARLAATSAPVEERREILALARKLHELENTPSPRTGEELAADLRFHTMVLHASGNEMFAALAPSLLSLLKGKSVFGSAKRNPLGGTAELHLDLARAICDSRPDEAEALARAILDTARTSIN</sequence>
<dbReference type="GO" id="GO:0003677">
    <property type="term" value="F:DNA binding"/>
    <property type="evidence" value="ECO:0007669"/>
    <property type="project" value="UniProtKB-KW"/>
</dbReference>
<organism evidence="5 7">
    <name type="scientific">Corynebacterium flavescens</name>
    <dbReference type="NCBI Taxonomy" id="28028"/>
    <lineage>
        <taxon>Bacteria</taxon>
        <taxon>Bacillati</taxon>
        <taxon>Actinomycetota</taxon>
        <taxon>Actinomycetes</taxon>
        <taxon>Mycobacteriales</taxon>
        <taxon>Corynebacteriaceae</taxon>
        <taxon>Corynebacterium</taxon>
    </lineage>
</organism>
<proteinExistence type="predicted"/>
<evidence type="ECO:0000313" key="7">
    <source>
        <dbReference type="Proteomes" id="UP000185479"/>
    </source>
</evidence>
<dbReference type="PANTHER" id="PTHR43537">
    <property type="entry name" value="TRANSCRIPTIONAL REGULATOR, GNTR FAMILY"/>
    <property type="match status" value="1"/>
</dbReference>
<keyword evidence="1" id="KW-0805">Transcription regulation</keyword>
<dbReference type="EMBL" id="BJNB01000005">
    <property type="protein sequence ID" value="GEB97054.1"/>
    <property type="molecule type" value="Genomic_DNA"/>
</dbReference>
<reference evidence="6 8" key="2">
    <citation type="submission" date="2019-06" db="EMBL/GenBank/DDBJ databases">
        <title>Whole genome shotgun sequence of Corynebacterium flavescens NBRC 14136.</title>
        <authorList>
            <person name="Hosoyama A."/>
            <person name="Uohara A."/>
            <person name="Ohji S."/>
            <person name="Ichikawa N."/>
        </authorList>
    </citation>
    <scope>NUCLEOTIDE SEQUENCE [LARGE SCALE GENOMIC DNA]</scope>
    <source>
        <strain evidence="6 8">NBRC 14136</strain>
    </source>
</reference>
<dbReference type="AlphaFoldDB" id="A0A1L7CNV7"/>
<dbReference type="Proteomes" id="UP000315353">
    <property type="component" value="Unassembled WGS sequence"/>
</dbReference>
<keyword evidence="7" id="KW-1185">Reference proteome</keyword>
<dbReference type="Pfam" id="PF00392">
    <property type="entry name" value="GntR"/>
    <property type="match status" value="1"/>
</dbReference>
<dbReference type="Gene3D" id="1.10.10.10">
    <property type="entry name" value="Winged helix-like DNA-binding domain superfamily/Winged helix DNA-binding domain"/>
    <property type="match status" value="1"/>
</dbReference>
<evidence type="ECO:0000313" key="5">
    <source>
        <dbReference type="EMBL" id="APT87509.1"/>
    </source>
</evidence>
<keyword evidence="3" id="KW-0804">Transcription</keyword>
<dbReference type="PROSITE" id="PS50949">
    <property type="entry name" value="HTH_GNTR"/>
    <property type="match status" value="1"/>
</dbReference>
<evidence type="ECO:0000256" key="1">
    <source>
        <dbReference type="ARBA" id="ARBA00023015"/>
    </source>
</evidence>
<dbReference type="Pfam" id="PF07729">
    <property type="entry name" value="FCD"/>
    <property type="match status" value="1"/>
</dbReference>
<dbReference type="InterPro" id="IPR000524">
    <property type="entry name" value="Tscrpt_reg_HTH_GntR"/>
</dbReference>
<dbReference type="GeneID" id="82881070"/>
<feature type="domain" description="HTH gntR-type" evidence="4">
    <location>
        <begin position="9"/>
        <end position="76"/>
    </location>
</feature>
<dbReference type="InterPro" id="IPR011711">
    <property type="entry name" value="GntR_C"/>
</dbReference>
<evidence type="ECO:0000259" key="4">
    <source>
        <dbReference type="PROSITE" id="PS50949"/>
    </source>
</evidence>
<accession>A0A1L7CNV7</accession>